<dbReference type="InterPro" id="IPR014284">
    <property type="entry name" value="RNA_pol_sigma-70_dom"/>
</dbReference>
<comment type="similarity">
    <text evidence="1 6">Belongs to the sigma-70 factor family. ECF subfamily.</text>
</comment>
<dbReference type="CDD" id="cd06171">
    <property type="entry name" value="Sigma70_r4"/>
    <property type="match status" value="1"/>
</dbReference>
<evidence type="ECO:0000256" key="6">
    <source>
        <dbReference type="RuleBase" id="RU000716"/>
    </source>
</evidence>
<dbReference type="InterPro" id="IPR013324">
    <property type="entry name" value="RNA_pol_sigma_r3/r4-like"/>
</dbReference>
<dbReference type="InterPro" id="IPR000838">
    <property type="entry name" value="RNA_pol_sigma70_ECF_CS"/>
</dbReference>
<dbReference type="PANTHER" id="PTHR43133">
    <property type="entry name" value="RNA POLYMERASE ECF-TYPE SIGMA FACTO"/>
    <property type="match status" value="1"/>
</dbReference>
<protein>
    <recommendedName>
        <fullName evidence="6">RNA polymerase sigma factor</fullName>
    </recommendedName>
</protein>
<dbReference type="SUPFAM" id="SSF88659">
    <property type="entry name" value="Sigma3 and sigma4 domains of RNA polymerase sigma factors"/>
    <property type="match status" value="1"/>
</dbReference>
<dbReference type="SUPFAM" id="SSF88946">
    <property type="entry name" value="Sigma2 domain of RNA polymerase sigma factors"/>
    <property type="match status" value="1"/>
</dbReference>
<dbReference type="InterPro" id="IPR007627">
    <property type="entry name" value="RNA_pol_sigma70_r2"/>
</dbReference>
<evidence type="ECO:0000259" key="7">
    <source>
        <dbReference type="Pfam" id="PF04542"/>
    </source>
</evidence>
<keyword evidence="4 6" id="KW-0238">DNA-binding</keyword>
<keyword evidence="5 6" id="KW-0804">Transcription</keyword>
<dbReference type="Gene3D" id="1.10.10.10">
    <property type="entry name" value="Winged helix-like DNA-binding domain superfamily/Winged helix DNA-binding domain"/>
    <property type="match status" value="1"/>
</dbReference>
<feature type="domain" description="RNA polymerase sigma-70 region 2" evidence="7">
    <location>
        <begin position="31"/>
        <end position="95"/>
    </location>
</feature>
<dbReference type="Gene3D" id="1.10.1740.10">
    <property type="match status" value="1"/>
</dbReference>
<dbReference type="PANTHER" id="PTHR43133:SF45">
    <property type="entry name" value="RNA POLYMERASE ECF-TYPE SIGMA FACTOR"/>
    <property type="match status" value="1"/>
</dbReference>
<evidence type="ECO:0000256" key="2">
    <source>
        <dbReference type="ARBA" id="ARBA00023015"/>
    </source>
</evidence>
<evidence type="ECO:0000259" key="8">
    <source>
        <dbReference type="Pfam" id="PF08281"/>
    </source>
</evidence>
<evidence type="ECO:0000256" key="4">
    <source>
        <dbReference type="ARBA" id="ARBA00023125"/>
    </source>
</evidence>
<dbReference type="NCBIfam" id="TIGR02937">
    <property type="entry name" value="sigma70-ECF"/>
    <property type="match status" value="1"/>
</dbReference>
<keyword evidence="3 6" id="KW-0731">Sigma factor</keyword>
<keyword evidence="10" id="KW-1185">Reference proteome</keyword>
<dbReference type="InterPro" id="IPR013325">
    <property type="entry name" value="RNA_pol_sigma_r2"/>
</dbReference>
<dbReference type="EMBL" id="ASSP01000009">
    <property type="protein sequence ID" value="EOS13602.1"/>
    <property type="molecule type" value="Genomic_DNA"/>
</dbReference>
<comment type="caution">
    <text evidence="9">The sequence shown here is derived from an EMBL/GenBank/DDBJ whole genome shotgun (WGS) entry which is preliminary data.</text>
</comment>
<proteinExistence type="inferred from homology"/>
<reference evidence="9 10" key="1">
    <citation type="submission" date="2013-04" db="EMBL/GenBank/DDBJ databases">
        <title>The Genome Sequence of Bacteroides massiliensis dnLKV3.</title>
        <authorList>
            <consortium name="The Broad Institute Genomics Platform"/>
            <consortium name="The Broad Institute Genome Sequencing Center for Infectious Disease"/>
            <person name="Earl A."/>
            <person name="Xavier R."/>
            <person name="Kuhn K."/>
            <person name="Stappenbeck T."/>
            <person name="Walker B."/>
            <person name="Young S."/>
            <person name="Zeng Q."/>
            <person name="Gargeya S."/>
            <person name="Fitzgerald M."/>
            <person name="Haas B."/>
            <person name="Abouelleil A."/>
            <person name="Allen A.W."/>
            <person name="Alvarado L."/>
            <person name="Arachchi H.M."/>
            <person name="Berlin A.M."/>
            <person name="Chapman S.B."/>
            <person name="Gainer-Dewar J."/>
            <person name="Goldberg J."/>
            <person name="Griggs A."/>
            <person name="Gujja S."/>
            <person name="Hansen M."/>
            <person name="Howarth C."/>
            <person name="Imamovic A."/>
            <person name="Ireland A."/>
            <person name="Larimer J."/>
            <person name="McCowan C."/>
            <person name="Murphy C."/>
            <person name="Pearson M."/>
            <person name="Poon T.W."/>
            <person name="Priest M."/>
            <person name="Roberts A."/>
            <person name="Saif S."/>
            <person name="Shea T."/>
            <person name="Sisk P."/>
            <person name="Sykes S."/>
            <person name="Wortman J."/>
            <person name="Nusbaum C."/>
            <person name="Birren B."/>
        </authorList>
    </citation>
    <scope>NUCLEOTIDE SEQUENCE [LARGE SCALE GENOMIC DNA]</scope>
    <source>
        <strain evidence="10">dnLKV3</strain>
    </source>
</reference>
<dbReference type="HOGENOM" id="CLU_047691_3_0_10"/>
<evidence type="ECO:0000256" key="5">
    <source>
        <dbReference type="ARBA" id="ARBA00023163"/>
    </source>
</evidence>
<dbReference type="Proteomes" id="UP000014200">
    <property type="component" value="Unassembled WGS sequence"/>
</dbReference>
<evidence type="ECO:0000313" key="10">
    <source>
        <dbReference type="Proteomes" id="UP000014200"/>
    </source>
</evidence>
<dbReference type="GO" id="GO:0003677">
    <property type="term" value="F:DNA binding"/>
    <property type="evidence" value="ECO:0007669"/>
    <property type="project" value="UniProtKB-KW"/>
</dbReference>
<accession>R9I9W0</accession>
<dbReference type="AlphaFoldDB" id="R9I9W0"/>
<keyword evidence="2 6" id="KW-0805">Transcription regulation</keyword>
<dbReference type="Pfam" id="PF08281">
    <property type="entry name" value="Sigma70_r4_2"/>
    <property type="match status" value="1"/>
</dbReference>
<dbReference type="GO" id="GO:0006352">
    <property type="term" value="P:DNA-templated transcription initiation"/>
    <property type="evidence" value="ECO:0007669"/>
    <property type="project" value="InterPro"/>
</dbReference>
<gene>
    <name evidence="9" type="ORF">C802_01442</name>
</gene>
<dbReference type="InterPro" id="IPR013249">
    <property type="entry name" value="RNA_pol_sigma70_r4_t2"/>
</dbReference>
<dbReference type="Pfam" id="PF04542">
    <property type="entry name" value="Sigma70_r2"/>
    <property type="match status" value="1"/>
</dbReference>
<feature type="domain" description="RNA polymerase sigma factor 70 region 4 type 2" evidence="8">
    <location>
        <begin position="128"/>
        <end position="179"/>
    </location>
</feature>
<dbReference type="PATRIC" id="fig|1235788.3.peg.1477"/>
<dbReference type="InterPro" id="IPR039425">
    <property type="entry name" value="RNA_pol_sigma-70-like"/>
</dbReference>
<organism evidence="9 10">
    <name type="scientific">Phocaeicola sartorii</name>
    <dbReference type="NCBI Taxonomy" id="671267"/>
    <lineage>
        <taxon>Bacteria</taxon>
        <taxon>Pseudomonadati</taxon>
        <taxon>Bacteroidota</taxon>
        <taxon>Bacteroidia</taxon>
        <taxon>Bacteroidales</taxon>
        <taxon>Bacteroidaceae</taxon>
        <taxon>Phocaeicola</taxon>
    </lineage>
</organism>
<sequence>MRLTDKMKNDEANIIHRIVKGETSLYEYFLDKYSQQVFVLIVRIVENQEDAEELTQDTFLKAFEHLSSFKAESSFSTWIYRIAYNTAISATRKKKQDLFVMDNAVLTNISDQQIDDTLNDESEERIGKLNEAIKKLDAEERALISLFYNEEKPIGEIALILGLTESNTKVKLHRIRKKLYILITEAE</sequence>
<evidence type="ECO:0000256" key="3">
    <source>
        <dbReference type="ARBA" id="ARBA00023082"/>
    </source>
</evidence>
<evidence type="ECO:0000256" key="1">
    <source>
        <dbReference type="ARBA" id="ARBA00010641"/>
    </source>
</evidence>
<dbReference type="PROSITE" id="PS01063">
    <property type="entry name" value="SIGMA70_ECF"/>
    <property type="match status" value="1"/>
</dbReference>
<evidence type="ECO:0000313" key="9">
    <source>
        <dbReference type="EMBL" id="EOS13602.1"/>
    </source>
</evidence>
<dbReference type="STRING" id="1235788.C802_01442"/>
<dbReference type="GO" id="GO:0016987">
    <property type="term" value="F:sigma factor activity"/>
    <property type="evidence" value="ECO:0007669"/>
    <property type="project" value="UniProtKB-KW"/>
</dbReference>
<name>R9I9W0_9BACT</name>
<dbReference type="InterPro" id="IPR036388">
    <property type="entry name" value="WH-like_DNA-bd_sf"/>
</dbReference>